<protein>
    <submittedName>
        <fullName evidence="2">Uncharacterized protein</fullName>
    </submittedName>
</protein>
<sequence length="92" mass="10524">MVIAFIMKFSSVFNQSIIVRIIVRIVLIAIIDVVLISLFFMVSKGIIQATSIESVILTITIMTLLLIYILNTSYKYLNHISIDKKEIIIKTY</sequence>
<evidence type="ECO:0000313" key="3">
    <source>
        <dbReference type="Proteomes" id="UP000076630"/>
    </source>
</evidence>
<accession>A0A161S509</accession>
<reference evidence="2 3" key="1">
    <citation type="submission" date="2016-01" db="EMBL/GenBank/DDBJ databases">
        <title>Whole genome sequencing of Myroides marinus L41.</title>
        <authorList>
            <person name="Hong K.W."/>
        </authorList>
    </citation>
    <scope>NUCLEOTIDE SEQUENCE [LARGE SCALE GENOMIC DNA]</scope>
    <source>
        <strain evidence="2 3">L41</strain>
    </source>
</reference>
<keyword evidence="3" id="KW-1185">Reference proteome</keyword>
<evidence type="ECO:0000313" key="2">
    <source>
        <dbReference type="EMBL" id="KZE79799.1"/>
    </source>
</evidence>
<dbReference type="Proteomes" id="UP000076630">
    <property type="component" value="Unassembled WGS sequence"/>
</dbReference>
<feature type="transmembrane region" description="Helical" evidence="1">
    <location>
        <begin position="21"/>
        <end position="40"/>
    </location>
</feature>
<evidence type="ECO:0000256" key="1">
    <source>
        <dbReference type="SAM" id="Phobius"/>
    </source>
</evidence>
<dbReference type="AlphaFoldDB" id="A0A161S509"/>
<comment type="caution">
    <text evidence="2">The sequence shown here is derived from an EMBL/GenBank/DDBJ whole genome shotgun (WGS) entry which is preliminary data.</text>
</comment>
<feature type="transmembrane region" description="Helical" evidence="1">
    <location>
        <begin position="46"/>
        <end position="70"/>
    </location>
</feature>
<organism evidence="2 3">
    <name type="scientific">Myroides marinus</name>
    <dbReference type="NCBI Taxonomy" id="703342"/>
    <lineage>
        <taxon>Bacteria</taxon>
        <taxon>Pseudomonadati</taxon>
        <taxon>Bacteroidota</taxon>
        <taxon>Flavobacteriia</taxon>
        <taxon>Flavobacteriales</taxon>
        <taxon>Flavobacteriaceae</taxon>
        <taxon>Myroides</taxon>
    </lineage>
</organism>
<proteinExistence type="predicted"/>
<name>A0A161S509_9FLAO</name>
<keyword evidence="1" id="KW-0472">Membrane</keyword>
<keyword evidence="1" id="KW-0812">Transmembrane</keyword>
<gene>
    <name evidence="2" type="ORF">AV926_11525</name>
</gene>
<dbReference type="EMBL" id="LQNU01000059">
    <property type="protein sequence ID" value="KZE79799.1"/>
    <property type="molecule type" value="Genomic_DNA"/>
</dbReference>
<keyword evidence="1" id="KW-1133">Transmembrane helix</keyword>